<evidence type="ECO:0000313" key="1">
    <source>
        <dbReference type="EMBL" id="KAG2235220.1"/>
    </source>
</evidence>
<dbReference type="Proteomes" id="UP000613177">
    <property type="component" value="Unassembled WGS sequence"/>
</dbReference>
<evidence type="ECO:0000313" key="2">
    <source>
        <dbReference type="Proteomes" id="UP000613177"/>
    </source>
</evidence>
<dbReference type="AlphaFoldDB" id="A0A8H7VVY2"/>
<gene>
    <name evidence="1" type="ORF">INT48_003564</name>
</gene>
<accession>A0A8H7VVY2</accession>
<keyword evidence="2" id="KW-1185">Reference proteome</keyword>
<proteinExistence type="predicted"/>
<organism evidence="1 2">
    <name type="scientific">Thamnidium elegans</name>
    <dbReference type="NCBI Taxonomy" id="101142"/>
    <lineage>
        <taxon>Eukaryota</taxon>
        <taxon>Fungi</taxon>
        <taxon>Fungi incertae sedis</taxon>
        <taxon>Mucoromycota</taxon>
        <taxon>Mucoromycotina</taxon>
        <taxon>Mucoromycetes</taxon>
        <taxon>Mucorales</taxon>
        <taxon>Mucorineae</taxon>
        <taxon>Mucoraceae</taxon>
        <taxon>Thamnidium</taxon>
    </lineage>
</organism>
<name>A0A8H7VVY2_9FUNG</name>
<comment type="caution">
    <text evidence="1">The sequence shown here is derived from an EMBL/GenBank/DDBJ whole genome shotgun (WGS) entry which is preliminary data.</text>
</comment>
<reference evidence="1" key="1">
    <citation type="submission" date="2021-01" db="EMBL/GenBank/DDBJ databases">
        <title>Metabolic potential, ecology and presence of endohyphal bacteria is reflected in genomic diversity of Mucoromycotina.</title>
        <authorList>
            <person name="Muszewska A."/>
            <person name="Okrasinska A."/>
            <person name="Steczkiewicz K."/>
            <person name="Drgas O."/>
            <person name="Orlowska M."/>
            <person name="Perlinska-Lenart U."/>
            <person name="Aleksandrzak-Piekarczyk T."/>
            <person name="Szatraj K."/>
            <person name="Zielenkiewicz U."/>
            <person name="Pilsyk S."/>
            <person name="Malc E."/>
            <person name="Mieczkowski P."/>
            <person name="Kruszewska J.S."/>
            <person name="Biernat P."/>
            <person name="Pawlowska J."/>
        </authorList>
    </citation>
    <scope>NUCLEOTIDE SEQUENCE</scope>
    <source>
        <strain evidence="1">WA0000018081</strain>
    </source>
</reference>
<sequence length="200" mass="23048">MSNFTKSSNKFYSFISTCYDSVKDTIKSYHAYASNYDAHQSKQYADESNYDPFLVTSVTQSMEILVSQDNDTTYFNAFKDSISSLSNSVVYGMFTTVNNIRAAKKKLLVQKQPVKEMRGFGVDFKPFIERDPELTFRMHSAKCQVRDSFLLKDKKTDFVWGFVDDNLSVNFKSTLLPLKPPRGLFKKKNKQFAVNIPSYM</sequence>
<dbReference type="EMBL" id="JAEPRE010000037">
    <property type="protein sequence ID" value="KAG2235220.1"/>
    <property type="molecule type" value="Genomic_DNA"/>
</dbReference>
<protein>
    <submittedName>
        <fullName evidence="1">Uncharacterized protein</fullName>
    </submittedName>
</protein>